<protein>
    <recommendedName>
        <fullName evidence="3">Leucine rich repeat variant</fullName>
    </recommendedName>
</protein>
<proteinExistence type="predicted"/>
<dbReference type="RefSeq" id="WP_192278021.1">
    <property type="nucleotide sequence ID" value="NZ_JACZDF010000002.1"/>
</dbReference>
<accession>A0ABR9DRI7</accession>
<keyword evidence="2" id="KW-1185">Reference proteome</keyword>
<name>A0ABR9DRI7_9MICO</name>
<dbReference type="EMBL" id="JACZDF010000002">
    <property type="protein sequence ID" value="MBD9698590.1"/>
    <property type="molecule type" value="Genomic_DNA"/>
</dbReference>
<reference evidence="1 2" key="1">
    <citation type="submission" date="2020-09" db="EMBL/GenBank/DDBJ databases">
        <title>Flavimobilis rhizosphaerae sp. nov., isolated from rhizosphere soil of Spartina alterniflora.</title>
        <authorList>
            <person name="Hanqin C."/>
        </authorList>
    </citation>
    <scope>NUCLEOTIDE SEQUENCE [LARGE SCALE GENOMIC DNA]</scope>
    <source>
        <strain evidence="1 2">GY 10621</strain>
    </source>
</reference>
<evidence type="ECO:0000313" key="1">
    <source>
        <dbReference type="EMBL" id="MBD9698590.1"/>
    </source>
</evidence>
<evidence type="ECO:0008006" key="3">
    <source>
        <dbReference type="Google" id="ProtNLM"/>
    </source>
</evidence>
<organism evidence="1 2">
    <name type="scientific">Flavimobilis rhizosphaerae</name>
    <dbReference type="NCBI Taxonomy" id="2775421"/>
    <lineage>
        <taxon>Bacteria</taxon>
        <taxon>Bacillati</taxon>
        <taxon>Actinomycetota</taxon>
        <taxon>Actinomycetes</taxon>
        <taxon>Micrococcales</taxon>
        <taxon>Jonesiaceae</taxon>
        <taxon>Flavimobilis</taxon>
    </lineage>
</organism>
<sequence length="135" mass="14622">MDLTTMKRRTTSGLLDDRIALAAAPDLDARVYDELAHDRSALVRRVLAENDAVPRDVLVELVAADPDLAEVVALRPQAPAALKEPLPVTEHSPESIDVYSADRGACPAVRVGLQEARSTYTSETLGEAYARLTSR</sequence>
<evidence type="ECO:0000313" key="2">
    <source>
        <dbReference type="Proteomes" id="UP000642107"/>
    </source>
</evidence>
<gene>
    <name evidence="1" type="ORF">IGS67_03655</name>
</gene>
<comment type="caution">
    <text evidence="1">The sequence shown here is derived from an EMBL/GenBank/DDBJ whole genome shotgun (WGS) entry which is preliminary data.</text>
</comment>
<dbReference type="Proteomes" id="UP000642107">
    <property type="component" value="Unassembled WGS sequence"/>
</dbReference>